<evidence type="ECO:0000256" key="2">
    <source>
        <dbReference type="ARBA" id="ARBA00022475"/>
    </source>
</evidence>
<evidence type="ECO:0000313" key="10">
    <source>
        <dbReference type="EMBL" id="KAA5536580.1"/>
    </source>
</evidence>
<evidence type="ECO:0000259" key="9">
    <source>
        <dbReference type="Pfam" id="PF12704"/>
    </source>
</evidence>
<dbReference type="InterPro" id="IPR025857">
    <property type="entry name" value="MacB_PCD"/>
</dbReference>
<dbReference type="EMBL" id="VWSH01000001">
    <property type="protein sequence ID" value="KAA5536580.1"/>
    <property type="molecule type" value="Genomic_DNA"/>
</dbReference>
<dbReference type="Pfam" id="PF02687">
    <property type="entry name" value="FtsX"/>
    <property type="match status" value="1"/>
</dbReference>
<dbReference type="GO" id="GO:0005886">
    <property type="term" value="C:plasma membrane"/>
    <property type="evidence" value="ECO:0007669"/>
    <property type="project" value="UniProtKB-SubCell"/>
</dbReference>
<protein>
    <submittedName>
        <fullName evidence="10">FtsX-like permease family protein</fullName>
    </submittedName>
</protein>
<evidence type="ECO:0000256" key="4">
    <source>
        <dbReference type="ARBA" id="ARBA00022989"/>
    </source>
</evidence>
<gene>
    <name evidence="10" type="ORF">F0919_02610</name>
</gene>
<dbReference type="InterPro" id="IPR050250">
    <property type="entry name" value="Macrolide_Exporter_MacB"/>
</dbReference>
<accession>A0A5M6CQB9</accession>
<evidence type="ECO:0000259" key="8">
    <source>
        <dbReference type="Pfam" id="PF02687"/>
    </source>
</evidence>
<dbReference type="Proteomes" id="UP000323632">
    <property type="component" value="Unassembled WGS sequence"/>
</dbReference>
<sequence>MRQLLQISVTSFKMAFIELKANKLRTFLSLLGITIGIFCIVAVSTVLDSLEASIRTNVASLGSDVIYLSKWPWTDEGGEYKWWQYMNRPVLKVKDLKALESKAQTLRYSTLLYDKNNVTAKQNQYSVEGITCYAATPNFEKMQNFEIGMGRYFQPQELNGGNNMVVLGYDVKRELFPAGNPIGKTVSFMGRNFTVIGTMKKCGDNIAGFNFDRGLIISFFAAAGIEDVNSPNAGITLMAKAKPGFSSDDLSTESEGILRAEHKIEPGTKNDFSINKLSQITEQLNQVFGMINIVGKIIAIFSLLVGGFGIANIMFVTVKERTKIIGLKKAIGAKRIAILIEFLMEAVALCLFGGCIGIILVFMLALVFTYGMDFKVSLSLENIIYGISISTIIGIIAGFVPAYSASKMDPVVAIRSN</sequence>
<keyword evidence="11" id="KW-1185">Reference proteome</keyword>
<evidence type="ECO:0000256" key="3">
    <source>
        <dbReference type="ARBA" id="ARBA00022692"/>
    </source>
</evidence>
<feature type="domain" description="MacB-like periplasmic core" evidence="9">
    <location>
        <begin position="26"/>
        <end position="252"/>
    </location>
</feature>
<keyword evidence="5 7" id="KW-0472">Membrane</keyword>
<evidence type="ECO:0000256" key="1">
    <source>
        <dbReference type="ARBA" id="ARBA00004651"/>
    </source>
</evidence>
<evidence type="ECO:0000256" key="7">
    <source>
        <dbReference type="SAM" id="Phobius"/>
    </source>
</evidence>
<dbReference type="PANTHER" id="PTHR30572:SF4">
    <property type="entry name" value="ABC TRANSPORTER PERMEASE YTRF"/>
    <property type="match status" value="1"/>
</dbReference>
<keyword evidence="4 7" id="KW-1133">Transmembrane helix</keyword>
<feature type="transmembrane region" description="Helical" evidence="7">
    <location>
        <begin position="297"/>
        <end position="318"/>
    </location>
</feature>
<dbReference type="GO" id="GO:0022857">
    <property type="term" value="F:transmembrane transporter activity"/>
    <property type="evidence" value="ECO:0007669"/>
    <property type="project" value="TreeGrafter"/>
</dbReference>
<feature type="domain" description="ABC3 transporter permease C-terminal" evidence="8">
    <location>
        <begin position="297"/>
        <end position="410"/>
    </location>
</feature>
<keyword evidence="2" id="KW-1003">Cell membrane</keyword>
<dbReference type="InterPro" id="IPR003838">
    <property type="entry name" value="ABC3_permease_C"/>
</dbReference>
<comment type="similarity">
    <text evidence="6">Belongs to the ABC-4 integral membrane protein family.</text>
</comment>
<dbReference type="RefSeq" id="WP_150031157.1">
    <property type="nucleotide sequence ID" value="NZ_VWSH01000001.1"/>
</dbReference>
<keyword evidence="3 7" id="KW-0812">Transmembrane</keyword>
<proteinExistence type="inferred from homology"/>
<feature type="transmembrane region" description="Helical" evidence="7">
    <location>
        <begin position="383"/>
        <end position="405"/>
    </location>
</feature>
<reference evidence="10 11" key="1">
    <citation type="submission" date="2019-09" db="EMBL/GenBank/DDBJ databases">
        <title>Genome sequence and assembly of Taibaiella sp.</title>
        <authorList>
            <person name="Chhetri G."/>
        </authorList>
    </citation>
    <scope>NUCLEOTIDE SEQUENCE [LARGE SCALE GENOMIC DNA]</scope>
    <source>
        <strain evidence="10 11">KVB11</strain>
    </source>
</reference>
<name>A0A5M6CQB9_9BACT</name>
<organism evidence="10 11">
    <name type="scientific">Taibaiella lutea</name>
    <dbReference type="NCBI Taxonomy" id="2608001"/>
    <lineage>
        <taxon>Bacteria</taxon>
        <taxon>Pseudomonadati</taxon>
        <taxon>Bacteroidota</taxon>
        <taxon>Chitinophagia</taxon>
        <taxon>Chitinophagales</taxon>
        <taxon>Chitinophagaceae</taxon>
        <taxon>Taibaiella</taxon>
    </lineage>
</organism>
<dbReference type="AlphaFoldDB" id="A0A5M6CQB9"/>
<dbReference type="PANTHER" id="PTHR30572">
    <property type="entry name" value="MEMBRANE COMPONENT OF TRANSPORTER-RELATED"/>
    <property type="match status" value="1"/>
</dbReference>
<comment type="caution">
    <text evidence="10">The sequence shown here is derived from an EMBL/GenBank/DDBJ whole genome shotgun (WGS) entry which is preliminary data.</text>
</comment>
<feature type="transmembrane region" description="Helical" evidence="7">
    <location>
        <begin position="27"/>
        <end position="47"/>
    </location>
</feature>
<evidence type="ECO:0000256" key="6">
    <source>
        <dbReference type="ARBA" id="ARBA00038076"/>
    </source>
</evidence>
<comment type="subcellular location">
    <subcellularLocation>
        <location evidence="1">Cell membrane</location>
        <topology evidence="1">Multi-pass membrane protein</topology>
    </subcellularLocation>
</comment>
<feature type="transmembrane region" description="Helical" evidence="7">
    <location>
        <begin position="338"/>
        <end position="371"/>
    </location>
</feature>
<dbReference type="Pfam" id="PF12704">
    <property type="entry name" value="MacB_PCD"/>
    <property type="match status" value="1"/>
</dbReference>
<evidence type="ECO:0000313" key="11">
    <source>
        <dbReference type="Proteomes" id="UP000323632"/>
    </source>
</evidence>
<evidence type="ECO:0000256" key="5">
    <source>
        <dbReference type="ARBA" id="ARBA00023136"/>
    </source>
</evidence>